<dbReference type="EMBL" id="CP027541">
    <property type="protein sequence ID" value="AWT53677.1"/>
    <property type="molecule type" value="Genomic_DNA"/>
</dbReference>
<comment type="function">
    <text evidence="5">Involved in the maturation of [NiFe] hydrogenases. Required for nickel insertion into the metal center of the hydrogenase.</text>
</comment>
<dbReference type="PANTHER" id="PTHR34535">
    <property type="entry name" value="HYDROGENASE MATURATION FACTOR HYPA"/>
    <property type="match status" value="1"/>
</dbReference>
<keyword evidence="4 5" id="KW-0862">Zinc</keyword>
<dbReference type="GO" id="GO:0016151">
    <property type="term" value="F:nickel cation binding"/>
    <property type="evidence" value="ECO:0007669"/>
    <property type="project" value="UniProtKB-UniRule"/>
</dbReference>
<feature type="binding site" evidence="5">
    <location>
        <position position="86"/>
    </location>
    <ligand>
        <name>Zn(2+)</name>
        <dbReference type="ChEBI" id="CHEBI:29105"/>
    </ligand>
</feature>
<evidence type="ECO:0000256" key="4">
    <source>
        <dbReference type="ARBA" id="ARBA00022833"/>
    </source>
</evidence>
<dbReference type="GO" id="GO:0051604">
    <property type="term" value="P:protein maturation"/>
    <property type="evidence" value="ECO:0007669"/>
    <property type="project" value="InterPro"/>
</dbReference>
<feature type="binding site" evidence="5">
    <location>
        <position position="88"/>
    </location>
    <ligand>
        <name>Zn(2+)</name>
        <dbReference type="ChEBI" id="CHEBI:29105"/>
    </ligand>
</feature>
<keyword evidence="3 5" id="KW-0479">Metal-binding</keyword>
<reference evidence="7" key="2">
    <citation type="submission" date="2018-03" db="EMBL/GenBank/DDBJ databases">
        <authorList>
            <person name="Derbyshire K."/>
            <person name="Gray T.A."/>
            <person name="Champion M."/>
        </authorList>
    </citation>
    <scope>NUCLEOTIDE SEQUENCE [LARGE SCALE GENOMIC DNA]</scope>
    <source>
        <strain evidence="7">MKD8</strain>
    </source>
</reference>
<organism evidence="6 7">
    <name type="scientific">Mycolicibacterium smegmatis (strain MKD8)</name>
    <name type="common">Mycobacterium smegmatis</name>
    <dbReference type="NCBI Taxonomy" id="1214915"/>
    <lineage>
        <taxon>Bacteria</taxon>
        <taxon>Bacillati</taxon>
        <taxon>Actinomycetota</taxon>
        <taxon>Actinomycetes</taxon>
        <taxon>Mycobacteriales</taxon>
        <taxon>Mycobacteriaceae</taxon>
        <taxon>Mycolicibacterium</taxon>
    </lineage>
</organism>
<evidence type="ECO:0000256" key="3">
    <source>
        <dbReference type="ARBA" id="ARBA00022723"/>
    </source>
</evidence>
<dbReference type="PROSITE" id="PS01249">
    <property type="entry name" value="HYPA"/>
    <property type="match status" value="1"/>
</dbReference>
<dbReference type="GO" id="GO:0008270">
    <property type="term" value="F:zinc ion binding"/>
    <property type="evidence" value="ECO:0007669"/>
    <property type="project" value="UniProtKB-UniRule"/>
</dbReference>
<dbReference type="Pfam" id="PF01155">
    <property type="entry name" value="HypA"/>
    <property type="match status" value="1"/>
</dbReference>
<reference evidence="6 7" key="1">
    <citation type="journal article" date="2013" name="Genome Announc.">
        <title>Draft genome sequence of MKD8, a conjugal recipient Mycobacterium smegmatis strain.</title>
        <authorList>
            <person name="Gray T.A."/>
            <person name="Palumbo M.J."/>
            <person name="Derbyshire K.M."/>
        </authorList>
    </citation>
    <scope>NUCLEOTIDE SEQUENCE [LARGE SCALE GENOMIC DNA]</scope>
    <source>
        <strain evidence="6 7">MKD8</strain>
    </source>
</reference>
<sequence>MHEMAITQSVVDAVCEHAAGRRVHSVRLEVGALCAVVPDSMLFCFDLITEGTAADGARLDLDIRPGAAHCRTCGADFTLGDLILLCPCGSADVEVTAGAELRILSMEVS</sequence>
<feature type="binding site" evidence="5">
    <location>
        <position position="2"/>
    </location>
    <ligand>
        <name>Ni(2+)</name>
        <dbReference type="ChEBI" id="CHEBI:49786"/>
    </ligand>
</feature>
<evidence type="ECO:0000313" key="6">
    <source>
        <dbReference type="EMBL" id="AWT53677.1"/>
    </source>
</evidence>
<dbReference type="InterPro" id="IPR020538">
    <property type="entry name" value="Hydgase_Ni_incorp_HypA/HybF_CS"/>
</dbReference>
<evidence type="ECO:0000313" key="7">
    <source>
        <dbReference type="Proteomes" id="UP000011200"/>
    </source>
</evidence>
<feature type="binding site" evidence="5">
    <location>
        <position position="70"/>
    </location>
    <ligand>
        <name>Zn(2+)</name>
        <dbReference type="ChEBI" id="CHEBI:29105"/>
    </ligand>
</feature>
<keyword evidence="2 5" id="KW-0533">Nickel</keyword>
<dbReference type="InterPro" id="IPR000688">
    <property type="entry name" value="HypA/HybF"/>
</dbReference>
<proteinExistence type="inferred from homology"/>
<dbReference type="PIRSF" id="PIRSF004761">
    <property type="entry name" value="Hydrgn_mat_HypA"/>
    <property type="match status" value="1"/>
</dbReference>
<dbReference type="PANTHER" id="PTHR34535:SF3">
    <property type="entry name" value="HYDROGENASE MATURATION FACTOR HYPA"/>
    <property type="match status" value="1"/>
</dbReference>
<gene>
    <name evidence="5" type="primary">hypA</name>
    <name evidence="6" type="ORF">D806_026990</name>
</gene>
<evidence type="ECO:0000256" key="2">
    <source>
        <dbReference type="ARBA" id="ARBA00022596"/>
    </source>
</evidence>
<dbReference type="Gene3D" id="3.30.2320.80">
    <property type="match status" value="1"/>
</dbReference>
<evidence type="ECO:0000256" key="1">
    <source>
        <dbReference type="ARBA" id="ARBA00010748"/>
    </source>
</evidence>
<dbReference type="GeneID" id="93457505"/>
<accession>A0A2U9PPN9</accession>
<protein>
    <recommendedName>
        <fullName evidence="5">Hydrogenase maturation factor HypA</fullName>
    </recommendedName>
</protein>
<feature type="binding site" evidence="5">
    <location>
        <position position="73"/>
    </location>
    <ligand>
        <name>Zn(2+)</name>
        <dbReference type="ChEBI" id="CHEBI:29105"/>
    </ligand>
</feature>
<evidence type="ECO:0000256" key="5">
    <source>
        <dbReference type="HAMAP-Rule" id="MF_00213"/>
    </source>
</evidence>
<name>A0A2U9PPN9_MYCSE</name>
<dbReference type="RefSeq" id="WP_003894106.1">
    <property type="nucleotide sequence ID" value="NZ_CP027541.1"/>
</dbReference>
<dbReference type="AlphaFoldDB" id="A0A2U9PPN9"/>
<comment type="similarity">
    <text evidence="1 5">Belongs to the HypA/HybF family.</text>
</comment>
<dbReference type="HAMAP" id="MF_00213">
    <property type="entry name" value="HypA_HybF"/>
    <property type="match status" value="1"/>
</dbReference>
<dbReference type="Proteomes" id="UP000011200">
    <property type="component" value="Chromosome"/>
</dbReference>